<evidence type="ECO:0000313" key="3">
    <source>
        <dbReference type="Proteomes" id="UP000000600"/>
    </source>
</evidence>
<evidence type="ECO:0008006" key="4">
    <source>
        <dbReference type="Google" id="ProtNLM"/>
    </source>
</evidence>
<sequence>MDKNYQNVLALLPYGINIFILGRSKILRILIFTIIAGIQILIFLAIKPPSCHDIECPKIEKNYERILFYEKYNIQDDDLNLLRSEHFQQSYIINAFNFQLGVFLIIFPPRYYQRESMKKMINSNFSITLVDKQKIIKNTILLISLIFELFLIYQNSRNIIISLQVKRRYVPFSIRTNVEILRSSFNKFLKNRNRSQIKGIYHRLIEQQDILETKPEVSLFSIRIYQIFYCYFWHLSNVFVKNIKNDIIHISKQRQCENPLTQEYFPLTDILLSQFTLQFY</sequence>
<proteinExistence type="predicted"/>
<dbReference type="HOGENOM" id="CLU_995551_0_0_1"/>
<accession>A0BUM5</accession>
<evidence type="ECO:0000256" key="1">
    <source>
        <dbReference type="SAM" id="Phobius"/>
    </source>
</evidence>
<dbReference type="RefSeq" id="XP_001429640.1">
    <property type="nucleotide sequence ID" value="XM_001429603.1"/>
</dbReference>
<dbReference type="GeneID" id="5015424"/>
<dbReference type="OrthoDB" id="307267at2759"/>
<feature type="transmembrane region" description="Helical" evidence="1">
    <location>
        <begin position="91"/>
        <end position="112"/>
    </location>
</feature>
<keyword evidence="1" id="KW-1133">Transmembrane helix</keyword>
<keyword evidence="1" id="KW-0812">Transmembrane</keyword>
<dbReference type="AlphaFoldDB" id="A0BUM5"/>
<dbReference type="InParanoid" id="A0BUM5"/>
<feature type="transmembrane region" description="Helical" evidence="1">
    <location>
        <begin position="26"/>
        <end position="46"/>
    </location>
</feature>
<gene>
    <name evidence="2" type="ORF">GSPATT00005488001</name>
</gene>
<dbReference type="Proteomes" id="UP000000600">
    <property type="component" value="Unassembled WGS sequence"/>
</dbReference>
<evidence type="ECO:0000313" key="2">
    <source>
        <dbReference type="EMBL" id="CAK62242.1"/>
    </source>
</evidence>
<name>A0BUM5_PARTE</name>
<keyword evidence="1" id="KW-0472">Membrane</keyword>
<reference evidence="2 3" key="1">
    <citation type="journal article" date="2006" name="Nature">
        <title>Global trends of whole-genome duplications revealed by the ciliate Paramecium tetraurelia.</title>
        <authorList>
            <consortium name="Genoscope"/>
            <person name="Aury J.-M."/>
            <person name="Jaillon O."/>
            <person name="Duret L."/>
            <person name="Noel B."/>
            <person name="Jubin C."/>
            <person name="Porcel B.M."/>
            <person name="Segurens B."/>
            <person name="Daubin V."/>
            <person name="Anthouard V."/>
            <person name="Aiach N."/>
            <person name="Arnaiz O."/>
            <person name="Billaut A."/>
            <person name="Beisson J."/>
            <person name="Blanc I."/>
            <person name="Bouhouche K."/>
            <person name="Camara F."/>
            <person name="Duharcourt S."/>
            <person name="Guigo R."/>
            <person name="Gogendeau D."/>
            <person name="Katinka M."/>
            <person name="Keller A.-M."/>
            <person name="Kissmehl R."/>
            <person name="Klotz C."/>
            <person name="Koll F."/>
            <person name="Le Moue A."/>
            <person name="Lepere C."/>
            <person name="Malinsky S."/>
            <person name="Nowacki M."/>
            <person name="Nowak J.K."/>
            <person name="Plattner H."/>
            <person name="Poulain J."/>
            <person name="Ruiz F."/>
            <person name="Serrano V."/>
            <person name="Zagulski M."/>
            <person name="Dessen P."/>
            <person name="Betermier M."/>
            <person name="Weissenbach J."/>
            <person name="Scarpelli C."/>
            <person name="Schachter V."/>
            <person name="Sperling L."/>
            <person name="Meyer E."/>
            <person name="Cohen J."/>
            <person name="Wincker P."/>
        </authorList>
    </citation>
    <scope>NUCLEOTIDE SEQUENCE [LARGE SCALE GENOMIC DNA]</scope>
    <source>
        <strain evidence="2 3">Stock d4-2</strain>
    </source>
</reference>
<dbReference type="EMBL" id="CT868019">
    <property type="protein sequence ID" value="CAK62242.1"/>
    <property type="molecule type" value="Genomic_DNA"/>
</dbReference>
<keyword evidence="3" id="KW-1185">Reference proteome</keyword>
<protein>
    <recommendedName>
        <fullName evidence="4">Transmembrane protein</fullName>
    </recommendedName>
</protein>
<dbReference type="KEGG" id="ptm:GSPATT00005488001"/>
<organism evidence="2 3">
    <name type="scientific">Paramecium tetraurelia</name>
    <dbReference type="NCBI Taxonomy" id="5888"/>
    <lineage>
        <taxon>Eukaryota</taxon>
        <taxon>Sar</taxon>
        <taxon>Alveolata</taxon>
        <taxon>Ciliophora</taxon>
        <taxon>Intramacronucleata</taxon>
        <taxon>Oligohymenophorea</taxon>
        <taxon>Peniculida</taxon>
        <taxon>Parameciidae</taxon>
        <taxon>Paramecium</taxon>
    </lineage>
</organism>